<evidence type="ECO:0008006" key="4">
    <source>
        <dbReference type="Google" id="ProtNLM"/>
    </source>
</evidence>
<gene>
    <name evidence="2" type="ORF">CLV84_3171</name>
</gene>
<dbReference type="AlphaFoldDB" id="A0A2S6I505"/>
<evidence type="ECO:0000313" key="3">
    <source>
        <dbReference type="Proteomes" id="UP000237662"/>
    </source>
</evidence>
<dbReference type="RefSeq" id="WP_104420698.1">
    <property type="nucleotide sequence ID" value="NZ_PTJC01000006.1"/>
</dbReference>
<dbReference type="EMBL" id="PTJC01000006">
    <property type="protein sequence ID" value="PPK86248.1"/>
    <property type="molecule type" value="Genomic_DNA"/>
</dbReference>
<organism evidence="2 3">
    <name type="scientific">Neolewinella xylanilytica</name>
    <dbReference type="NCBI Taxonomy" id="1514080"/>
    <lineage>
        <taxon>Bacteria</taxon>
        <taxon>Pseudomonadati</taxon>
        <taxon>Bacteroidota</taxon>
        <taxon>Saprospiria</taxon>
        <taxon>Saprospirales</taxon>
        <taxon>Lewinellaceae</taxon>
        <taxon>Neolewinella</taxon>
    </lineage>
</organism>
<dbReference type="SUPFAM" id="SSF56601">
    <property type="entry name" value="beta-lactamase/transpeptidase-like"/>
    <property type="match status" value="1"/>
</dbReference>
<reference evidence="2 3" key="1">
    <citation type="submission" date="2018-02" db="EMBL/GenBank/DDBJ databases">
        <title>Genomic Encyclopedia of Archaeal and Bacterial Type Strains, Phase II (KMG-II): from individual species to whole genera.</title>
        <authorList>
            <person name="Goeker M."/>
        </authorList>
    </citation>
    <scope>NUCLEOTIDE SEQUENCE [LARGE SCALE GENOMIC DNA]</scope>
    <source>
        <strain evidence="2 3">DSM 29526</strain>
    </source>
</reference>
<dbReference type="Proteomes" id="UP000237662">
    <property type="component" value="Unassembled WGS sequence"/>
</dbReference>
<feature type="region of interest" description="Disordered" evidence="1">
    <location>
        <begin position="418"/>
        <end position="439"/>
    </location>
</feature>
<keyword evidence="3" id="KW-1185">Reference proteome</keyword>
<dbReference type="Gene3D" id="3.40.710.10">
    <property type="entry name" value="DD-peptidase/beta-lactamase superfamily"/>
    <property type="match status" value="1"/>
</dbReference>
<evidence type="ECO:0000313" key="2">
    <source>
        <dbReference type="EMBL" id="PPK86248.1"/>
    </source>
</evidence>
<comment type="caution">
    <text evidence="2">The sequence shown here is derived from an EMBL/GenBank/DDBJ whole genome shotgun (WGS) entry which is preliminary data.</text>
</comment>
<name>A0A2S6I505_9BACT</name>
<dbReference type="InterPro" id="IPR012338">
    <property type="entry name" value="Beta-lactam/transpept-like"/>
</dbReference>
<sequence length="439" mass="49430">MKCSPFRLSFFLAVLVAVVFPWQPAGSYPIEGYADTGIERLLRLQRMDSTRLVRTLPYGSRHSLEYIRLNLMADPVFELPEVDASLQEEIEQIFPNMHPSYSVAVFDMTPGKPYRYAERNPTAGYQPGSVGKLAVATAFFCELQNLYPDSIQKRWDLMEEKVVQAGPFGVYDHHTIPLFNPETENYARKRVDENDRFNLYQWVDHMLSVSNNGAASIVWREALLMRVFGADYPELTYDEMMDYFRTTDRTTLRDIGEDIVNGPLRDMGIDGDAWRLGTMFTRGASGIVPPKGGSLGTVRGLMQWLTALESGRVVDAPSSLELKRLLYMTDRRIRYAHAPVLDSAAVYFKSGSLYGCKPGTSCGKYKGNRMNYMNSIAIVEQPDGARYLVALMSNVLSRNSAYDHQVLATRIDKVVRQTQAVDPSEHIGTGEDSSESGND</sequence>
<evidence type="ECO:0000256" key="1">
    <source>
        <dbReference type="SAM" id="MobiDB-lite"/>
    </source>
</evidence>
<protein>
    <recommendedName>
        <fullName evidence="4">Beta-lactamase family protein</fullName>
    </recommendedName>
</protein>
<proteinExistence type="predicted"/>
<dbReference type="OrthoDB" id="5289215at2"/>
<accession>A0A2S6I505</accession>